<accession>A0ABP4UY36</accession>
<dbReference type="PROSITE" id="PS50943">
    <property type="entry name" value="HTH_CROC1"/>
    <property type="match status" value="1"/>
</dbReference>
<proteinExistence type="predicted"/>
<sequence>MDDLEGLTVGQRIQTVRERKGKTRAVVAGLVGRSEEWLKKIEKGRLQTPRFAMLVNLAEALQVDDLSLLTGTSNIPMGLAQRASHEAVPAIREAIEETMLTVASEPWPDADDLQRRASAAWRQWHVSVAPRSDVGMPLPGLIRECQRAVRVLEGNDRRKAYRALSEVYGLCEQILAWVAEPALLWLVADRGIHAAQQADDPLALAGAAWVLGNVQRSAGREEESVHLVDQAAELIEPELDSRQESRAMWGALQLHNSITSARMGREGDALRYLDLGGEAARSLPAGYHHSWTVFGQANTDVTAVSVNADLRKGGRALSEAERVDPDSVPSNERRARLWLEMARSYQLRKDKMGALNLLAKAADVSLEAMRCHPLARGLAGELVTSGGRVIEKDARSLATRLGVAV</sequence>
<dbReference type="Gene3D" id="1.10.260.40">
    <property type="entry name" value="lambda repressor-like DNA-binding domains"/>
    <property type="match status" value="1"/>
</dbReference>
<dbReference type="CDD" id="cd00093">
    <property type="entry name" value="HTH_XRE"/>
    <property type="match status" value="1"/>
</dbReference>
<dbReference type="Proteomes" id="UP001500618">
    <property type="component" value="Unassembled WGS sequence"/>
</dbReference>
<dbReference type="RefSeq" id="WP_344314592.1">
    <property type="nucleotide sequence ID" value="NZ_BAAANY010000038.1"/>
</dbReference>
<comment type="caution">
    <text evidence="2">The sequence shown here is derived from an EMBL/GenBank/DDBJ whole genome shotgun (WGS) entry which is preliminary data.</text>
</comment>
<dbReference type="Pfam" id="PF13560">
    <property type="entry name" value="HTH_31"/>
    <property type="match status" value="1"/>
</dbReference>
<keyword evidence="3" id="KW-1185">Reference proteome</keyword>
<evidence type="ECO:0000259" key="1">
    <source>
        <dbReference type="PROSITE" id="PS50943"/>
    </source>
</evidence>
<dbReference type="InterPro" id="IPR010982">
    <property type="entry name" value="Lambda_DNA-bd_dom_sf"/>
</dbReference>
<dbReference type="SMART" id="SM00530">
    <property type="entry name" value="HTH_XRE"/>
    <property type="match status" value="1"/>
</dbReference>
<gene>
    <name evidence="2" type="ORF">GCM10009765_71980</name>
</gene>
<dbReference type="SUPFAM" id="SSF47413">
    <property type="entry name" value="lambda repressor-like DNA-binding domains"/>
    <property type="match status" value="1"/>
</dbReference>
<evidence type="ECO:0000313" key="2">
    <source>
        <dbReference type="EMBL" id="GAA1712503.1"/>
    </source>
</evidence>
<dbReference type="InterPro" id="IPR001387">
    <property type="entry name" value="Cro/C1-type_HTH"/>
</dbReference>
<organism evidence="2 3">
    <name type="scientific">Fodinicola feengrottensis</name>
    <dbReference type="NCBI Taxonomy" id="435914"/>
    <lineage>
        <taxon>Bacteria</taxon>
        <taxon>Bacillati</taxon>
        <taxon>Actinomycetota</taxon>
        <taxon>Actinomycetes</taxon>
        <taxon>Mycobacteriales</taxon>
        <taxon>Fodinicola</taxon>
    </lineage>
</organism>
<protein>
    <recommendedName>
        <fullName evidence="1">HTH cro/C1-type domain-containing protein</fullName>
    </recommendedName>
</protein>
<feature type="domain" description="HTH cro/C1-type" evidence="1">
    <location>
        <begin position="13"/>
        <end position="69"/>
    </location>
</feature>
<evidence type="ECO:0000313" key="3">
    <source>
        <dbReference type="Proteomes" id="UP001500618"/>
    </source>
</evidence>
<name>A0ABP4UY36_9ACTN</name>
<dbReference type="EMBL" id="BAAANY010000038">
    <property type="protein sequence ID" value="GAA1712503.1"/>
    <property type="molecule type" value="Genomic_DNA"/>
</dbReference>
<reference evidence="3" key="1">
    <citation type="journal article" date="2019" name="Int. J. Syst. Evol. Microbiol.">
        <title>The Global Catalogue of Microorganisms (GCM) 10K type strain sequencing project: providing services to taxonomists for standard genome sequencing and annotation.</title>
        <authorList>
            <consortium name="The Broad Institute Genomics Platform"/>
            <consortium name="The Broad Institute Genome Sequencing Center for Infectious Disease"/>
            <person name="Wu L."/>
            <person name="Ma J."/>
        </authorList>
    </citation>
    <scope>NUCLEOTIDE SEQUENCE [LARGE SCALE GENOMIC DNA]</scope>
    <source>
        <strain evidence="3">JCM 14718</strain>
    </source>
</reference>